<feature type="binding site" evidence="13">
    <location>
        <begin position="127"/>
        <end position="137"/>
    </location>
    <ligand>
        <name>ATP</name>
        <dbReference type="ChEBI" id="CHEBI:30616"/>
    </ligand>
</feature>
<comment type="similarity">
    <text evidence="2 13">Belongs to the GHMP kinase family. Homoserine kinase subfamily.</text>
</comment>
<gene>
    <name evidence="13 17" type="primary">thrB</name>
    <name evidence="17" type="ORF">GCM10022287_34830</name>
</gene>
<comment type="pathway">
    <text evidence="1 13">Amino-acid biosynthesis; L-threonine biosynthesis; L-threonine from L-aspartate: step 4/5.</text>
</comment>
<keyword evidence="6 13" id="KW-0808">Transferase</keyword>
<dbReference type="InterPro" id="IPR014721">
    <property type="entry name" value="Ribsml_uS5_D2-typ_fold_subgr"/>
</dbReference>
<dbReference type="InterPro" id="IPR020568">
    <property type="entry name" value="Ribosomal_Su5_D2-typ_SF"/>
</dbReference>
<evidence type="ECO:0000256" key="5">
    <source>
        <dbReference type="ARBA" id="ARBA00022605"/>
    </source>
</evidence>
<dbReference type="PRINTS" id="PR00958">
    <property type="entry name" value="HOMSERKINASE"/>
</dbReference>
<organism evidence="17 18">
    <name type="scientific">Gryllotalpicola koreensis</name>
    <dbReference type="NCBI Taxonomy" id="993086"/>
    <lineage>
        <taxon>Bacteria</taxon>
        <taxon>Bacillati</taxon>
        <taxon>Actinomycetota</taxon>
        <taxon>Actinomycetes</taxon>
        <taxon>Micrococcales</taxon>
        <taxon>Microbacteriaceae</taxon>
        <taxon>Gryllotalpicola</taxon>
    </lineage>
</organism>
<dbReference type="EMBL" id="BAABBW010000006">
    <property type="protein sequence ID" value="GAA4180677.1"/>
    <property type="molecule type" value="Genomic_DNA"/>
</dbReference>
<comment type="subcellular location">
    <subcellularLocation>
        <location evidence="13">Cytoplasm</location>
    </subcellularLocation>
</comment>
<evidence type="ECO:0000256" key="6">
    <source>
        <dbReference type="ARBA" id="ARBA00022679"/>
    </source>
</evidence>
<evidence type="ECO:0000256" key="9">
    <source>
        <dbReference type="ARBA" id="ARBA00022777"/>
    </source>
</evidence>
<dbReference type="Pfam" id="PF00288">
    <property type="entry name" value="GHMP_kinases_N"/>
    <property type="match status" value="1"/>
</dbReference>
<reference evidence="18" key="1">
    <citation type="journal article" date="2019" name="Int. J. Syst. Evol. Microbiol.">
        <title>The Global Catalogue of Microorganisms (GCM) 10K type strain sequencing project: providing services to taxonomists for standard genome sequencing and annotation.</title>
        <authorList>
            <consortium name="The Broad Institute Genomics Platform"/>
            <consortium name="The Broad Institute Genome Sequencing Center for Infectious Disease"/>
            <person name="Wu L."/>
            <person name="Ma J."/>
        </authorList>
    </citation>
    <scope>NUCLEOTIDE SEQUENCE [LARGE SCALE GENOMIC DNA]</scope>
    <source>
        <strain evidence="18">JCM 17591</strain>
    </source>
</reference>
<keyword evidence="10 13" id="KW-0067">ATP-binding</keyword>
<evidence type="ECO:0000259" key="16">
    <source>
        <dbReference type="Pfam" id="PF08544"/>
    </source>
</evidence>
<keyword evidence="5 13" id="KW-0028">Amino-acid biosynthesis</keyword>
<evidence type="ECO:0000313" key="17">
    <source>
        <dbReference type="EMBL" id="GAA4180677.1"/>
    </source>
</evidence>
<keyword evidence="8 13" id="KW-0547">Nucleotide-binding</keyword>
<dbReference type="HAMAP" id="MF_00384">
    <property type="entry name" value="Homoser_kinase"/>
    <property type="match status" value="1"/>
</dbReference>
<comment type="function">
    <text evidence="12 13">Catalyzes the ATP-dependent phosphorylation of L-homoserine to L-homoserine phosphate.</text>
</comment>
<evidence type="ECO:0000256" key="13">
    <source>
        <dbReference type="HAMAP-Rule" id="MF_00384"/>
    </source>
</evidence>
<feature type="domain" description="GHMP kinase N-terminal" evidence="15">
    <location>
        <begin position="98"/>
        <end position="182"/>
    </location>
</feature>
<evidence type="ECO:0000256" key="2">
    <source>
        <dbReference type="ARBA" id="ARBA00007370"/>
    </source>
</evidence>
<dbReference type="NCBIfam" id="TIGR00191">
    <property type="entry name" value="thrB"/>
    <property type="match status" value="1"/>
</dbReference>
<dbReference type="EC" id="2.7.1.39" evidence="3 13"/>
<keyword evidence="9 13" id="KW-0418">Kinase</keyword>
<dbReference type="SUPFAM" id="SSF55060">
    <property type="entry name" value="GHMP Kinase, C-terminal domain"/>
    <property type="match status" value="1"/>
</dbReference>
<dbReference type="InterPro" id="IPR006204">
    <property type="entry name" value="GHMP_kinase_N_dom"/>
</dbReference>
<feature type="region of interest" description="Disordered" evidence="14">
    <location>
        <begin position="1"/>
        <end position="34"/>
    </location>
</feature>
<keyword evidence="13" id="KW-0963">Cytoplasm</keyword>
<evidence type="ECO:0000256" key="4">
    <source>
        <dbReference type="ARBA" id="ARBA00017858"/>
    </source>
</evidence>
<evidence type="ECO:0000259" key="15">
    <source>
        <dbReference type="Pfam" id="PF00288"/>
    </source>
</evidence>
<name>A0ABP8AA79_9MICO</name>
<dbReference type="Proteomes" id="UP001501079">
    <property type="component" value="Unassembled WGS sequence"/>
</dbReference>
<dbReference type="InterPro" id="IPR000870">
    <property type="entry name" value="Homoserine_kinase"/>
</dbReference>
<dbReference type="PANTHER" id="PTHR20861:SF1">
    <property type="entry name" value="HOMOSERINE KINASE"/>
    <property type="match status" value="1"/>
</dbReference>
<evidence type="ECO:0000256" key="12">
    <source>
        <dbReference type="ARBA" id="ARBA00049954"/>
    </source>
</evidence>
<evidence type="ECO:0000256" key="3">
    <source>
        <dbReference type="ARBA" id="ARBA00012078"/>
    </source>
</evidence>
<dbReference type="PIRSF" id="PIRSF000676">
    <property type="entry name" value="Homoser_kin"/>
    <property type="match status" value="1"/>
</dbReference>
<keyword evidence="18" id="KW-1185">Reference proteome</keyword>
<dbReference type="InterPro" id="IPR036554">
    <property type="entry name" value="GHMP_kinase_C_sf"/>
</dbReference>
<evidence type="ECO:0000256" key="8">
    <source>
        <dbReference type="ARBA" id="ARBA00022741"/>
    </source>
</evidence>
<feature type="domain" description="GHMP kinase C-terminal" evidence="16">
    <location>
        <begin position="259"/>
        <end position="309"/>
    </location>
</feature>
<evidence type="ECO:0000256" key="10">
    <source>
        <dbReference type="ARBA" id="ARBA00022840"/>
    </source>
</evidence>
<dbReference type="Gene3D" id="3.30.230.10">
    <property type="match status" value="1"/>
</dbReference>
<dbReference type="Pfam" id="PF08544">
    <property type="entry name" value="GHMP_kinases_C"/>
    <property type="match status" value="1"/>
</dbReference>
<accession>A0ABP8AA79</accession>
<sequence>MNSESAVPADAGSAASSRKMTSGADPGGMMPRPAIPVGRRVHVRVPATTANLGPGFDTLGLALSLYDEIDATVSGTPGVRVTVRGVGSDGSVPTDASNLVASVILDVLSRKGAMVPGLDIVAHNAIPHGRGLGSSGAAIVGGIMAAKGLLEGIVELGSAELLAIATELEGHPDNVAPALFGGLTIAWLEPSGPQHKKLNVHRGVSPVVFVPAHTVPTKLARSLQPAQVPHEDAVFNLSRSALLIAALIQSPELLLSATEDKLHQDYRAAAMPDTHALVRLLRDAGFPAVVSGAGPSVLVLCERPADRLAAAELVAATSPVPWETLMLAVDFKGATVAQGTASVPAL</sequence>
<comment type="catalytic activity">
    <reaction evidence="11 13">
        <text>L-homoserine + ATP = O-phospho-L-homoserine + ADP + H(+)</text>
        <dbReference type="Rhea" id="RHEA:13985"/>
        <dbReference type="ChEBI" id="CHEBI:15378"/>
        <dbReference type="ChEBI" id="CHEBI:30616"/>
        <dbReference type="ChEBI" id="CHEBI:57476"/>
        <dbReference type="ChEBI" id="CHEBI:57590"/>
        <dbReference type="ChEBI" id="CHEBI:456216"/>
        <dbReference type="EC" id="2.7.1.39"/>
    </reaction>
</comment>
<dbReference type="GO" id="GO:0016301">
    <property type="term" value="F:kinase activity"/>
    <property type="evidence" value="ECO:0007669"/>
    <property type="project" value="UniProtKB-KW"/>
</dbReference>
<evidence type="ECO:0000256" key="7">
    <source>
        <dbReference type="ARBA" id="ARBA00022697"/>
    </source>
</evidence>
<protein>
    <recommendedName>
        <fullName evidence="4 13">Homoserine kinase</fullName>
        <shortName evidence="13">HK</shortName>
        <shortName evidence="13">HSK</shortName>
        <ecNumber evidence="3 13">2.7.1.39</ecNumber>
    </recommendedName>
</protein>
<dbReference type="SUPFAM" id="SSF54211">
    <property type="entry name" value="Ribosomal protein S5 domain 2-like"/>
    <property type="match status" value="1"/>
</dbReference>
<keyword evidence="7 13" id="KW-0791">Threonine biosynthesis</keyword>
<dbReference type="PROSITE" id="PS00627">
    <property type="entry name" value="GHMP_KINASES_ATP"/>
    <property type="match status" value="1"/>
</dbReference>
<evidence type="ECO:0000256" key="11">
    <source>
        <dbReference type="ARBA" id="ARBA00049375"/>
    </source>
</evidence>
<dbReference type="Gene3D" id="3.30.70.890">
    <property type="entry name" value="GHMP kinase, C-terminal domain"/>
    <property type="match status" value="1"/>
</dbReference>
<comment type="caution">
    <text evidence="17">The sequence shown here is derived from an EMBL/GenBank/DDBJ whole genome shotgun (WGS) entry which is preliminary data.</text>
</comment>
<evidence type="ECO:0000313" key="18">
    <source>
        <dbReference type="Proteomes" id="UP001501079"/>
    </source>
</evidence>
<evidence type="ECO:0000256" key="14">
    <source>
        <dbReference type="SAM" id="MobiDB-lite"/>
    </source>
</evidence>
<proteinExistence type="inferred from homology"/>
<dbReference type="PANTHER" id="PTHR20861">
    <property type="entry name" value="HOMOSERINE/4-DIPHOSPHOCYTIDYL-2-C-METHYL-D-ERYTHRITOL KINASE"/>
    <property type="match status" value="1"/>
</dbReference>
<dbReference type="InterPro" id="IPR013750">
    <property type="entry name" value="GHMP_kinase_C_dom"/>
</dbReference>
<evidence type="ECO:0000256" key="1">
    <source>
        <dbReference type="ARBA" id="ARBA00005015"/>
    </source>
</evidence>
<dbReference type="InterPro" id="IPR006203">
    <property type="entry name" value="GHMP_knse_ATP-bd_CS"/>
</dbReference>